<sequence>MNADKIDTSKVYTLFEEIKELVKQRNNK</sequence>
<reference evidence="1" key="1">
    <citation type="submission" date="2019-03" db="EMBL/GenBank/DDBJ databases">
        <title>Single cell metagenomics reveals metabolic interactions within the superorganism composed of flagellate Streblomastix strix and complex community of Bacteroidetes bacteria on its surface.</title>
        <authorList>
            <person name="Treitli S.C."/>
            <person name="Kolisko M."/>
            <person name="Husnik F."/>
            <person name="Keeling P."/>
            <person name="Hampl V."/>
        </authorList>
    </citation>
    <scope>NUCLEOTIDE SEQUENCE</scope>
    <source>
        <strain evidence="1">STM</strain>
    </source>
</reference>
<feature type="non-terminal residue" evidence="1">
    <location>
        <position position="28"/>
    </location>
</feature>
<name>A0A5J4PWW4_9ZZZZ</name>
<proteinExistence type="predicted"/>
<evidence type="ECO:0000313" key="1">
    <source>
        <dbReference type="EMBL" id="KAA6314157.1"/>
    </source>
</evidence>
<protein>
    <submittedName>
        <fullName evidence="1">Uncharacterized protein</fullName>
    </submittedName>
</protein>
<dbReference type="EMBL" id="SNRY01005767">
    <property type="protein sequence ID" value="KAA6314157.1"/>
    <property type="molecule type" value="Genomic_DNA"/>
</dbReference>
<dbReference type="AlphaFoldDB" id="A0A5J4PWW4"/>
<comment type="caution">
    <text evidence="1">The sequence shown here is derived from an EMBL/GenBank/DDBJ whole genome shotgun (WGS) entry which is preliminary data.</text>
</comment>
<gene>
    <name evidence="1" type="ORF">EZS27_035181</name>
</gene>
<organism evidence="1">
    <name type="scientific">termite gut metagenome</name>
    <dbReference type="NCBI Taxonomy" id="433724"/>
    <lineage>
        <taxon>unclassified sequences</taxon>
        <taxon>metagenomes</taxon>
        <taxon>organismal metagenomes</taxon>
    </lineage>
</organism>
<accession>A0A5J4PWW4</accession>